<protein>
    <submittedName>
        <fullName evidence="3">Uncharacterized protein</fullName>
    </submittedName>
</protein>
<reference evidence="3 4" key="1">
    <citation type="journal article" date="2021" name="Nat. Commun.">
        <title>Genetic determinants of endophytism in the Arabidopsis root mycobiome.</title>
        <authorList>
            <person name="Mesny F."/>
            <person name="Miyauchi S."/>
            <person name="Thiergart T."/>
            <person name="Pickel B."/>
            <person name="Atanasova L."/>
            <person name="Karlsson M."/>
            <person name="Huettel B."/>
            <person name="Barry K.W."/>
            <person name="Haridas S."/>
            <person name="Chen C."/>
            <person name="Bauer D."/>
            <person name="Andreopoulos W."/>
            <person name="Pangilinan J."/>
            <person name="LaButti K."/>
            <person name="Riley R."/>
            <person name="Lipzen A."/>
            <person name="Clum A."/>
            <person name="Drula E."/>
            <person name="Henrissat B."/>
            <person name="Kohler A."/>
            <person name="Grigoriev I.V."/>
            <person name="Martin F.M."/>
            <person name="Hacquard S."/>
        </authorList>
    </citation>
    <scope>NUCLEOTIDE SEQUENCE [LARGE SCALE GENOMIC DNA]</scope>
    <source>
        <strain evidence="3 4">MPI-CAGE-CH-0241</strain>
    </source>
</reference>
<dbReference type="OrthoDB" id="4160981at2759"/>
<dbReference type="AlphaFoldDB" id="A0A9P8WH57"/>
<sequence length="243" mass="28129">MLEPKDWRLHIAYFEMVLLYVDMRKYDKAEAILGDELQNCEHISRTSDVDISTASDDLFTLLNRIGLVCLCDSNPGRAEDFLTRALQGYEKRHGPDHLSTLDAVSNLAEVYIFQEKYEKAKEYNRRVRQGLEKIPEATNVSILASLHQQGKIYHNLERHEEAKEVFVRVANEYESTLESGRIETRIPALTNMEFLGDLLDDMGQKKEALSYYRRAGVGFVNLYGHDHERCQDLNRIIQSLEGW</sequence>
<dbReference type="Pfam" id="PF13181">
    <property type="entry name" value="TPR_8"/>
    <property type="match status" value="2"/>
</dbReference>
<organism evidence="3 4">
    <name type="scientific">Thelonectria olida</name>
    <dbReference type="NCBI Taxonomy" id="1576542"/>
    <lineage>
        <taxon>Eukaryota</taxon>
        <taxon>Fungi</taxon>
        <taxon>Dikarya</taxon>
        <taxon>Ascomycota</taxon>
        <taxon>Pezizomycotina</taxon>
        <taxon>Sordariomycetes</taxon>
        <taxon>Hypocreomycetidae</taxon>
        <taxon>Hypocreales</taxon>
        <taxon>Nectriaceae</taxon>
        <taxon>Thelonectria</taxon>
    </lineage>
</organism>
<dbReference type="PANTHER" id="PTHR45641:SF19">
    <property type="entry name" value="NEPHROCYSTIN-3"/>
    <property type="match status" value="1"/>
</dbReference>
<evidence type="ECO:0000313" key="4">
    <source>
        <dbReference type="Proteomes" id="UP000777438"/>
    </source>
</evidence>
<dbReference type="InterPro" id="IPR011990">
    <property type="entry name" value="TPR-like_helical_dom_sf"/>
</dbReference>
<name>A0A9P8WH57_9HYPO</name>
<dbReference type="InterPro" id="IPR019734">
    <property type="entry name" value="TPR_rpt"/>
</dbReference>
<dbReference type="Proteomes" id="UP000777438">
    <property type="component" value="Unassembled WGS sequence"/>
</dbReference>
<accession>A0A9P8WH57</accession>
<dbReference type="SUPFAM" id="SSF48452">
    <property type="entry name" value="TPR-like"/>
    <property type="match status" value="1"/>
</dbReference>
<evidence type="ECO:0000256" key="2">
    <source>
        <dbReference type="ARBA" id="ARBA00022803"/>
    </source>
</evidence>
<evidence type="ECO:0000313" key="3">
    <source>
        <dbReference type="EMBL" id="KAH6898753.1"/>
    </source>
</evidence>
<comment type="caution">
    <text evidence="3">The sequence shown here is derived from an EMBL/GenBank/DDBJ whole genome shotgun (WGS) entry which is preliminary data.</text>
</comment>
<keyword evidence="1" id="KW-0677">Repeat</keyword>
<keyword evidence="4" id="KW-1185">Reference proteome</keyword>
<evidence type="ECO:0000256" key="1">
    <source>
        <dbReference type="ARBA" id="ARBA00022737"/>
    </source>
</evidence>
<proteinExistence type="predicted"/>
<keyword evidence="2" id="KW-0802">TPR repeat</keyword>
<dbReference type="PANTHER" id="PTHR45641">
    <property type="entry name" value="TETRATRICOPEPTIDE REPEAT PROTEIN (AFU_ORTHOLOGUE AFUA_6G03870)"/>
    <property type="match status" value="1"/>
</dbReference>
<dbReference type="Gene3D" id="1.25.40.10">
    <property type="entry name" value="Tetratricopeptide repeat domain"/>
    <property type="match status" value="1"/>
</dbReference>
<dbReference type="EMBL" id="JAGPYM010000002">
    <property type="protein sequence ID" value="KAH6898753.1"/>
    <property type="molecule type" value="Genomic_DNA"/>
</dbReference>
<gene>
    <name evidence="3" type="ORF">B0T10DRAFT_473585</name>
</gene>
<dbReference type="Pfam" id="PF13424">
    <property type="entry name" value="TPR_12"/>
    <property type="match status" value="1"/>
</dbReference>